<dbReference type="PANTHER" id="PTHR14715:SF2">
    <property type="entry name" value="PROTEIN FAM124B"/>
    <property type="match status" value="1"/>
</dbReference>
<feature type="compositionally biased region" description="Polar residues" evidence="2">
    <location>
        <begin position="534"/>
        <end position="562"/>
    </location>
</feature>
<evidence type="ECO:0000259" key="3">
    <source>
        <dbReference type="Pfam" id="PF15067"/>
    </source>
</evidence>
<gene>
    <name evidence="4" type="ORF">UPYG_G00197640</name>
</gene>
<dbReference type="AlphaFoldDB" id="A0ABD0WHI6"/>
<evidence type="ECO:0000313" key="4">
    <source>
        <dbReference type="EMBL" id="KAL0973009.1"/>
    </source>
</evidence>
<comment type="similarity">
    <text evidence="1">Belongs to the FAM124 family.</text>
</comment>
<keyword evidence="5" id="KW-1185">Reference proteome</keyword>
<evidence type="ECO:0000256" key="1">
    <source>
        <dbReference type="ARBA" id="ARBA00006440"/>
    </source>
</evidence>
<dbReference type="InterPro" id="IPR029380">
    <property type="entry name" value="FAM124"/>
</dbReference>
<evidence type="ECO:0000256" key="2">
    <source>
        <dbReference type="SAM" id="MobiDB-lite"/>
    </source>
</evidence>
<dbReference type="PANTHER" id="PTHR14715">
    <property type="entry name" value="FAM124 DOMAIN-CONTAINING PROTEIN-RELATED"/>
    <property type="match status" value="1"/>
</dbReference>
<evidence type="ECO:0000313" key="5">
    <source>
        <dbReference type="Proteomes" id="UP001557470"/>
    </source>
</evidence>
<proteinExistence type="inferred from homology"/>
<dbReference type="Proteomes" id="UP001557470">
    <property type="component" value="Unassembled WGS sequence"/>
</dbReference>
<feature type="domain" description="FAM124" evidence="3">
    <location>
        <begin position="48"/>
        <end position="299"/>
    </location>
</feature>
<dbReference type="Pfam" id="PF15067">
    <property type="entry name" value="FAM124"/>
    <property type="match status" value="1"/>
</dbReference>
<sequence length="579" mass="62050">MLRGSIIFNRTEDDNMDSGAETAESDCSKMSSSSSELRAGRAQEPLLMSMHLLANPGDSLLLQHTLNRLLRWVCPNLHLFHVSERACPLRDFSRSRLSPAAGYPSLAVTVFLHEAYGEERILRVLDFLQRPPWQYHHTESCGGRAGGVHITSSTSPANALLRPYLLPSRDFYSLGTGMPVWGVRPVHCGGEMLRVTLYSGYDNFDDAVRLYETVLQREAEEQKTGFCWFTLHTEPGLCLQLALKQLSPGVTVEACNSAVLQFRVEEIGQLVPLMPNPCTPISATRWQTEDLDGNKILFQVKAPEQPRRPLTCAFPLTCSSVLPRGLPRNTVSGPHPAAPTVHSCSQTTRPVKRINCTDLERPVGRHCGGGAESLGSDSCCSTPPGSSCYSSQRSSPATLSVNQPHDSFLSCSASPARPSLSVSHLLLEEEPETNVDTGIPVTTGMCLDSDVAIATSPMDTGVSVISRSKRPAAVGASALESLARELSASLPDAHTPPPCHRTWALSSPITPASPGCKAGSPAWESGATSPGCKSGSTAWESGATSPAGQSSTRGSALKQTPASIAASPTHLDPLDEFFI</sequence>
<comment type="caution">
    <text evidence="4">The sequence shown here is derived from an EMBL/GenBank/DDBJ whole genome shotgun (WGS) entry which is preliminary data.</text>
</comment>
<dbReference type="EMBL" id="JAGEUA010000006">
    <property type="protein sequence ID" value="KAL0973009.1"/>
    <property type="molecule type" value="Genomic_DNA"/>
</dbReference>
<protein>
    <recommendedName>
        <fullName evidence="3">FAM124 domain-containing protein</fullName>
    </recommendedName>
</protein>
<accession>A0ABD0WHI6</accession>
<feature type="region of interest" description="Disordered" evidence="2">
    <location>
        <begin position="12"/>
        <end position="35"/>
    </location>
</feature>
<feature type="region of interest" description="Disordered" evidence="2">
    <location>
        <begin position="514"/>
        <end position="568"/>
    </location>
</feature>
<dbReference type="InterPro" id="IPR046365">
    <property type="entry name" value="FAM124_dom"/>
</dbReference>
<reference evidence="4 5" key="1">
    <citation type="submission" date="2024-06" db="EMBL/GenBank/DDBJ databases">
        <authorList>
            <person name="Pan Q."/>
            <person name="Wen M."/>
            <person name="Jouanno E."/>
            <person name="Zahm M."/>
            <person name="Klopp C."/>
            <person name="Cabau C."/>
            <person name="Louis A."/>
            <person name="Berthelot C."/>
            <person name="Parey E."/>
            <person name="Roest Crollius H."/>
            <person name="Montfort J."/>
            <person name="Robinson-Rechavi M."/>
            <person name="Bouchez O."/>
            <person name="Lampietro C."/>
            <person name="Lopez Roques C."/>
            <person name="Donnadieu C."/>
            <person name="Postlethwait J."/>
            <person name="Bobe J."/>
            <person name="Verreycken H."/>
            <person name="Guiguen Y."/>
        </authorList>
    </citation>
    <scope>NUCLEOTIDE SEQUENCE [LARGE SCALE GENOMIC DNA]</scope>
    <source>
        <strain evidence="4">Up_M1</strain>
        <tissue evidence="4">Testis</tissue>
    </source>
</reference>
<name>A0ABD0WHI6_UMBPY</name>
<organism evidence="4 5">
    <name type="scientific">Umbra pygmaea</name>
    <name type="common">Eastern mudminnow</name>
    <dbReference type="NCBI Taxonomy" id="75934"/>
    <lineage>
        <taxon>Eukaryota</taxon>
        <taxon>Metazoa</taxon>
        <taxon>Chordata</taxon>
        <taxon>Craniata</taxon>
        <taxon>Vertebrata</taxon>
        <taxon>Euteleostomi</taxon>
        <taxon>Actinopterygii</taxon>
        <taxon>Neopterygii</taxon>
        <taxon>Teleostei</taxon>
        <taxon>Protacanthopterygii</taxon>
        <taxon>Esociformes</taxon>
        <taxon>Umbridae</taxon>
        <taxon>Umbra</taxon>
    </lineage>
</organism>